<evidence type="ECO:0000313" key="4">
    <source>
        <dbReference type="Proteomes" id="UP000037178"/>
    </source>
</evidence>
<sequence>MTRDRGAVLINALVVVLAIAAVAAAMLTRSESARIRGAGASQAAQLSLYLDGAERLLPALLADVTDNPIAHSGQSWAKGPHRFPIDRGRVAISLVDLQGRLNVNWLTRDDDYARDVFRATFTELGLRPALVNALAIFVAQRGPAMTVDDLRAVPGIATGEFAAMRSSLSALPVDTRLNLNTASDAVKRAAIAPLPPELITEIMQRQTPIQSTSELRKRAEELLGTEELDHLPFDTRLTVGSMWFRADIRADLGDLHLRRALIIQIDTTAETPTRRVLRWAVYD</sequence>
<keyword evidence="1" id="KW-0813">Transport</keyword>
<protein>
    <recommendedName>
        <fullName evidence="1">Type II secretion system protein K</fullName>
    </recommendedName>
</protein>
<organism evidence="3 4">
    <name type="scientific">Candidatus Rhodobacter oscarellae</name>
    <dbReference type="NCBI Taxonomy" id="1675527"/>
    <lineage>
        <taxon>Bacteria</taxon>
        <taxon>Pseudomonadati</taxon>
        <taxon>Pseudomonadota</taxon>
        <taxon>Alphaproteobacteria</taxon>
        <taxon>Rhodobacterales</taxon>
        <taxon>Rhodobacter group</taxon>
        <taxon>Rhodobacter</taxon>
    </lineage>
</organism>
<dbReference type="Gene3D" id="3.30.1300.30">
    <property type="entry name" value="GSPII I/J protein-like"/>
    <property type="match status" value="1"/>
</dbReference>
<dbReference type="STRING" id="1675527.AIOL_004422"/>
<accession>A0A0J9E9H7</accession>
<comment type="caution">
    <text evidence="3">The sequence shown here is derived from an EMBL/GenBank/DDBJ whole genome shotgun (WGS) entry which is preliminary data.</text>
</comment>
<dbReference type="PANTHER" id="PTHR38831:SF1">
    <property type="entry name" value="TYPE II SECRETION SYSTEM PROTEIN K-RELATED"/>
    <property type="match status" value="1"/>
</dbReference>
<feature type="transmembrane region" description="Helical" evidence="2">
    <location>
        <begin position="6"/>
        <end position="27"/>
    </location>
</feature>
<gene>
    <name evidence="3" type="ORF">AIOL_004422</name>
</gene>
<name>A0A0J9E9H7_9RHOB</name>
<dbReference type="OrthoDB" id="7860673at2"/>
<dbReference type="PATRIC" id="fig|1675527.3.peg.4625"/>
<keyword evidence="1 2" id="KW-0472">Membrane</keyword>
<dbReference type="GO" id="GO:0009306">
    <property type="term" value="P:protein secretion"/>
    <property type="evidence" value="ECO:0007669"/>
    <property type="project" value="InterPro"/>
</dbReference>
<reference evidence="3 4" key="1">
    <citation type="submission" date="2015-06" db="EMBL/GenBank/DDBJ databases">
        <title>Draft genome sequence of an Alphaproteobacteria species associated to the Mediterranean sponge Oscarella lobularis.</title>
        <authorList>
            <person name="Jourda C."/>
            <person name="Santini S."/>
            <person name="Claverie J.-M."/>
        </authorList>
    </citation>
    <scope>NUCLEOTIDE SEQUENCE [LARGE SCALE GENOMIC DNA]</scope>
    <source>
        <strain evidence="3">IGS</strain>
    </source>
</reference>
<keyword evidence="1" id="KW-1003">Cell membrane</keyword>
<dbReference type="InterPro" id="IPR045584">
    <property type="entry name" value="Pilin-like"/>
</dbReference>
<dbReference type="AlphaFoldDB" id="A0A0J9E9H7"/>
<keyword evidence="4" id="KW-1185">Reference proteome</keyword>
<dbReference type="InterPro" id="IPR005628">
    <property type="entry name" value="GspK"/>
</dbReference>
<dbReference type="PIRSF" id="PIRSF002786">
    <property type="entry name" value="XcpX"/>
    <property type="match status" value="1"/>
</dbReference>
<comment type="subcellular location">
    <subcellularLocation>
        <location evidence="1">Cell inner membrane</location>
    </subcellularLocation>
</comment>
<keyword evidence="2" id="KW-1133">Transmembrane helix</keyword>
<comment type="similarity">
    <text evidence="1">Belongs to the GSP K family.</text>
</comment>
<proteinExistence type="inferred from homology"/>
<dbReference type="SUPFAM" id="SSF54523">
    <property type="entry name" value="Pili subunits"/>
    <property type="match status" value="1"/>
</dbReference>
<dbReference type="Proteomes" id="UP000037178">
    <property type="component" value="Unassembled WGS sequence"/>
</dbReference>
<dbReference type="EMBL" id="LFTY01000002">
    <property type="protein sequence ID" value="KMW59440.1"/>
    <property type="molecule type" value="Genomic_DNA"/>
</dbReference>
<dbReference type="RefSeq" id="WP_049644920.1">
    <property type="nucleotide sequence ID" value="NZ_LFTY01000002.1"/>
</dbReference>
<evidence type="ECO:0000313" key="3">
    <source>
        <dbReference type="EMBL" id="KMW59440.1"/>
    </source>
</evidence>
<dbReference type="GO" id="GO:0005886">
    <property type="term" value="C:plasma membrane"/>
    <property type="evidence" value="ECO:0007669"/>
    <property type="project" value="UniProtKB-SubCell"/>
</dbReference>
<keyword evidence="2" id="KW-0812">Transmembrane</keyword>
<dbReference type="PANTHER" id="PTHR38831">
    <property type="entry name" value="TYPE II SECRETION SYSTEM PROTEIN K"/>
    <property type="match status" value="1"/>
</dbReference>
<evidence type="ECO:0000256" key="1">
    <source>
        <dbReference type="PIRNR" id="PIRNR002786"/>
    </source>
</evidence>
<evidence type="ECO:0000256" key="2">
    <source>
        <dbReference type="SAM" id="Phobius"/>
    </source>
</evidence>
<keyword evidence="1" id="KW-0997">Cell inner membrane</keyword>